<dbReference type="EMBL" id="KV722339">
    <property type="protein sequence ID" value="OCH94958.1"/>
    <property type="molecule type" value="Genomic_DNA"/>
</dbReference>
<proteinExistence type="predicted"/>
<reference evidence="1 2" key="1">
    <citation type="submission" date="2016-07" db="EMBL/GenBank/DDBJ databases">
        <title>Draft genome of the white-rot fungus Obba rivulosa 3A-2.</title>
        <authorList>
            <consortium name="DOE Joint Genome Institute"/>
            <person name="Miettinen O."/>
            <person name="Riley R."/>
            <person name="Acob R."/>
            <person name="Barry K."/>
            <person name="Cullen D."/>
            <person name="De Vries R."/>
            <person name="Hainaut M."/>
            <person name="Hatakka A."/>
            <person name="Henrissat B."/>
            <person name="Hilden K."/>
            <person name="Kuo R."/>
            <person name="Labutti K."/>
            <person name="Lipzen A."/>
            <person name="Makela M.R."/>
            <person name="Sandor L."/>
            <person name="Spatafora J.W."/>
            <person name="Grigoriev I.V."/>
            <person name="Hibbett D.S."/>
        </authorList>
    </citation>
    <scope>NUCLEOTIDE SEQUENCE [LARGE SCALE GENOMIC DNA]</scope>
    <source>
        <strain evidence="1 2">3A-2</strain>
    </source>
</reference>
<keyword evidence="2" id="KW-1185">Reference proteome</keyword>
<accession>A0A8E2J5G3</accession>
<dbReference type="AlphaFoldDB" id="A0A8E2J5G3"/>
<evidence type="ECO:0000313" key="2">
    <source>
        <dbReference type="Proteomes" id="UP000250043"/>
    </source>
</evidence>
<name>A0A8E2J5G3_9APHY</name>
<gene>
    <name evidence="1" type="ORF">OBBRIDRAFT_21364</name>
</gene>
<protein>
    <submittedName>
        <fullName evidence="1">Uncharacterized protein</fullName>
    </submittedName>
</protein>
<organism evidence="1 2">
    <name type="scientific">Obba rivulosa</name>
    <dbReference type="NCBI Taxonomy" id="1052685"/>
    <lineage>
        <taxon>Eukaryota</taxon>
        <taxon>Fungi</taxon>
        <taxon>Dikarya</taxon>
        <taxon>Basidiomycota</taxon>
        <taxon>Agaricomycotina</taxon>
        <taxon>Agaricomycetes</taxon>
        <taxon>Polyporales</taxon>
        <taxon>Gelatoporiaceae</taxon>
        <taxon>Obba</taxon>
    </lineage>
</organism>
<dbReference type="OrthoDB" id="2810665at2759"/>
<evidence type="ECO:0000313" key="1">
    <source>
        <dbReference type="EMBL" id="OCH94958.1"/>
    </source>
</evidence>
<dbReference type="Proteomes" id="UP000250043">
    <property type="component" value="Unassembled WGS sequence"/>
</dbReference>
<sequence length="174" mass="19073">MLYSPGVATKQTRSDRRGHRTDISIRVCEIMVQSECHPLPCGRRFGDESSYVWANVHGFEIPSHPMQESRSHILMCSIPAADSPSATSYVALSHRQPASRKACPKLAGTNSSLACLHMPHPSNPVDDTSARSLYREHGRLCAVSRTFGSRCAPPQGWCTDRASGLGVCLMDSYL</sequence>